<dbReference type="Gene3D" id="3.90.1200.10">
    <property type="match status" value="1"/>
</dbReference>
<name>A0A1I7XN46_HETBA</name>
<organism evidence="1 2">
    <name type="scientific">Heterorhabditis bacteriophora</name>
    <name type="common">Entomopathogenic nematode worm</name>
    <dbReference type="NCBI Taxonomy" id="37862"/>
    <lineage>
        <taxon>Eukaryota</taxon>
        <taxon>Metazoa</taxon>
        <taxon>Ecdysozoa</taxon>
        <taxon>Nematoda</taxon>
        <taxon>Chromadorea</taxon>
        <taxon>Rhabditida</taxon>
        <taxon>Rhabditina</taxon>
        <taxon>Rhabditomorpha</taxon>
        <taxon>Strongyloidea</taxon>
        <taxon>Heterorhabditidae</taxon>
        <taxon>Heterorhabditis</taxon>
    </lineage>
</organism>
<dbReference type="InterPro" id="IPR052961">
    <property type="entry name" value="Oxido-Kinase-like_Enzymes"/>
</dbReference>
<sequence>MTRVLCHGDLWSANLLWRKGEGKSHSLAAIIDFQTVHLGCPAADLCLLFSACLSGKDRQERWEELLEDFYRYLEHEVDGEDMPFTLEQRLDVVMEKIEHILDDVIKYYSSDVVNPTKCEEAS</sequence>
<protein>
    <submittedName>
        <fullName evidence="2">CHK domain-containing protein</fullName>
    </submittedName>
</protein>
<dbReference type="Proteomes" id="UP000095283">
    <property type="component" value="Unplaced"/>
</dbReference>
<dbReference type="InterPro" id="IPR012877">
    <property type="entry name" value="Dhs-27"/>
</dbReference>
<dbReference type="PANTHER" id="PTHR23020:SF8">
    <property type="entry name" value="CHK KINASE-LIKE DOMAIN-CONTAINING PROTEIN"/>
    <property type="match status" value="1"/>
</dbReference>
<keyword evidence="1" id="KW-1185">Reference proteome</keyword>
<proteinExistence type="predicted"/>
<dbReference type="AlphaFoldDB" id="A0A1I7XN46"/>
<reference evidence="2" key="1">
    <citation type="submission" date="2016-11" db="UniProtKB">
        <authorList>
            <consortium name="WormBaseParasite"/>
        </authorList>
    </citation>
    <scope>IDENTIFICATION</scope>
</reference>
<evidence type="ECO:0000313" key="1">
    <source>
        <dbReference type="Proteomes" id="UP000095283"/>
    </source>
</evidence>
<evidence type="ECO:0000313" key="2">
    <source>
        <dbReference type="WBParaSite" id="Hba_18739"/>
    </source>
</evidence>
<dbReference type="Pfam" id="PF07914">
    <property type="entry name" value="DUF1679"/>
    <property type="match status" value="1"/>
</dbReference>
<dbReference type="PANTHER" id="PTHR23020">
    <property type="entry name" value="UNCHARACTERIZED NUCLEAR HORMONE RECEPTOR-RELATED"/>
    <property type="match status" value="1"/>
</dbReference>
<accession>A0A1I7XN46</accession>
<dbReference type="SUPFAM" id="SSF56112">
    <property type="entry name" value="Protein kinase-like (PK-like)"/>
    <property type="match status" value="1"/>
</dbReference>
<dbReference type="InterPro" id="IPR011009">
    <property type="entry name" value="Kinase-like_dom_sf"/>
</dbReference>
<dbReference type="WBParaSite" id="Hba_18739">
    <property type="protein sequence ID" value="Hba_18739"/>
    <property type="gene ID" value="Hba_18739"/>
</dbReference>